<evidence type="ECO:0000313" key="8">
    <source>
        <dbReference type="Proteomes" id="UP000267821"/>
    </source>
</evidence>
<dbReference type="Gene3D" id="1.20.1250.20">
    <property type="entry name" value="MFS general substrate transporter like domains"/>
    <property type="match status" value="1"/>
</dbReference>
<evidence type="ECO:0000256" key="6">
    <source>
        <dbReference type="SAM" id="Phobius"/>
    </source>
</evidence>
<proteinExistence type="predicted"/>
<evidence type="ECO:0000256" key="4">
    <source>
        <dbReference type="ARBA" id="ARBA00023136"/>
    </source>
</evidence>
<feature type="transmembrane region" description="Helical" evidence="6">
    <location>
        <begin position="83"/>
        <end position="103"/>
    </location>
</feature>
<evidence type="ECO:0000256" key="2">
    <source>
        <dbReference type="ARBA" id="ARBA00022692"/>
    </source>
</evidence>
<feature type="transmembrane region" description="Helical" evidence="6">
    <location>
        <begin position="173"/>
        <end position="192"/>
    </location>
</feature>
<sequence length="436" mass="47816">MTTVTQEPVQEPAPIDTGAASNGNELARFVVIPEVQNPSEYTRGVKSLITAIVGLACAAPPMGSAVLFPALNLISKDFNASDSITNLNVALYMGSMAVFPMYWSRFSEVHGRRTVYLTSFTAFTLFNLAAALVLNPHYGLGGSAGAVQAVGAGTIADIWEVRERGQAMGWRGTMWFIFFFGVVLWILLVTALPETLRRKTQVNHINEKKDENLVDNDLRDVEENQTQPEPRSKICRFWSSVWYAVFDPITALKYIRFPPVALTINLTFMYILNVSLQSTFSRPPYNWPTAIVGLAYILPSIGNFAGSIIMKRGARRRQIKGKGNGNLIPEDRMGENAVLGGLLSPMGLMLYGWTVIRVDAWIVPLLGTFFFGFRSMLIFGMCTTMLTEFVPGKSSSATAVQNFSEIFSHASVVHALGEGVLFSIVGGISLLSISTI</sequence>
<dbReference type="EMBL" id="ML121539">
    <property type="protein sequence ID" value="RPB25071.1"/>
    <property type="molecule type" value="Genomic_DNA"/>
</dbReference>
<gene>
    <name evidence="7" type="ORF">L211DRAFT_856974</name>
</gene>
<accession>A0A3N4LWN7</accession>
<dbReference type="FunCoup" id="A0A3N4LWN7">
    <property type="interactions" value="13"/>
</dbReference>
<dbReference type="OrthoDB" id="3936150at2759"/>
<feature type="transmembrane region" description="Helical" evidence="6">
    <location>
        <begin position="115"/>
        <end position="134"/>
    </location>
</feature>
<dbReference type="STRING" id="1051890.A0A3N4LWN7"/>
<evidence type="ECO:0000256" key="1">
    <source>
        <dbReference type="ARBA" id="ARBA00004141"/>
    </source>
</evidence>
<dbReference type="InterPro" id="IPR011701">
    <property type="entry name" value="MFS"/>
</dbReference>
<evidence type="ECO:0000256" key="3">
    <source>
        <dbReference type="ARBA" id="ARBA00022989"/>
    </source>
</evidence>
<dbReference type="Proteomes" id="UP000267821">
    <property type="component" value="Unassembled WGS sequence"/>
</dbReference>
<organism evidence="7 8">
    <name type="scientific">Terfezia boudieri ATCC MYA-4762</name>
    <dbReference type="NCBI Taxonomy" id="1051890"/>
    <lineage>
        <taxon>Eukaryota</taxon>
        <taxon>Fungi</taxon>
        <taxon>Dikarya</taxon>
        <taxon>Ascomycota</taxon>
        <taxon>Pezizomycotina</taxon>
        <taxon>Pezizomycetes</taxon>
        <taxon>Pezizales</taxon>
        <taxon>Pezizaceae</taxon>
        <taxon>Terfezia</taxon>
    </lineage>
</organism>
<dbReference type="PANTHER" id="PTHR23502:SF5">
    <property type="entry name" value="QUINIDINE RESISTANCE PROTEIN 3"/>
    <property type="match status" value="1"/>
</dbReference>
<feature type="region of interest" description="Disordered" evidence="5">
    <location>
        <begin position="1"/>
        <end position="21"/>
    </location>
</feature>
<dbReference type="InterPro" id="IPR036259">
    <property type="entry name" value="MFS_trans_sf"/>
</dbReference>
<evidence type="ECO:0000313" key="7">
    <source>
        <dbReference type="EMBL" id="RPB25071.1"/>
    </source>
</evidence>
<feature type="transmembrane region" description="Helical" evidence="6">
    <location>
        <begin position="290"/>
        <end position="310"/>
    </location>
</feature>
<feature type="transmembrane region" description="Helical" evidence="6">
    <location>
        <begin position="260"/>
        <end position="278"/>
    </location>
</feature>
<feature type="transmembrane region" description="Helical" evidence="6">
    <location>
        <begin position="362"/>
        <end position="386"/>
    </location>
</feature>
<dbReference type="PANTHER" id="PTHR23502">
    <property type="entry name" value="MAJOR FACILITATOR SUPERFAMILY"/>
    <property type="match status" value="1"/>
</dbReference>
<keyword evidence="3 6" id="KW-1133">Transmembrane helix</keyword>
<feature type="transmembrane region" description="Helical" evidence="6">
    <location>
        <begin position="48"/>
        <end position="71"/>
    </location>
</feature>
<comment type="subcellular location">
    <subcellularLocation>
        <location evidence="1">Membrane</location>
        <topology evidence="1">Multi-pass membrane protein</topology>
    </subcellularLocation>
</comment>
<dbReference type="GO" id="GO:0010509">
    <property type="term" value="P:intracellular polyamine homeostasis"/>
    <property type="evidence" value="ECO:0007669"/>
    <property type="project" value="TreeGrafter"/>
</dbReference>
<reference evidence="7 8" key="1">
    <citation type="journal article" date="2018" name="Nat. Ecol. Evol.">
        <title>Pezizomycetes genomes reveal the molecular basis of ectomycorrhizal truffle lifestyle.</title>
        <authorList>
            <person name="Murat C."/>
            <person name="Payen T."/>
            <person name="Noel B."/>
            <person name="Kuo A."/>
            <person name="Morin E."/>
            <person name="Chen J."/>
            <person name="Kohler A."/>
            <person name="Krizsan K."/>
            <person name="Balestrini R."/>
            <person name="Da Silva C."/>
            <person name="Montanini B."/>
            <person name="Hainaut M."/>
            <person name="Levati E."/>
            <person name="Barry K.W."/>
            <person name="Belfiori B."/>
            <person name="Cichocki N."/>
            <person name="Clum A."/>
            <person name="Dockter R.B."/>
            <person name="Fauchery L."/>
            <person name="Guy J."/>
            <person name="Iotti M."/>
            <person name="Le Tacon F."/>
            <person name="Lindquist E.A."/>
            <person name="Lipzen A."/>
            <person name="Malagnac F."/>
            <person name="Mello A."/>
            <person name="Molinier V."/>
            <person name="Miyauchi S."/>
            <person name="Poulain J."/>
            <person name="Riccioni C."/>
            <person name="Rubini A."/>
            <person name="Sitrit Y."/>
            <person name="Splivallo R."/>
            <person name="Traeger S."/>
            <person name="Wang M."/>
            <person name="Zifcakova L."/>
            <person name="Wipf D."/>
            <person name="Zambonelli A."/>
            <person name="Paolocci F."/>
            <person name="Nowrousian M."/>
            <person name="Ottonello S."/>
            <person name="Baldrian P."/>
            <person name="Spatafora J.W."/>
            <person name="Henrissat B."/>
            <person name="Nagy L.G."/>
            <person name="Aury J.M."/>
            <person name="Wincker P."/>
            <person name="Grigoriev I.V."/>
            <person name="Bonfante P."/>
            <person name="Martin F.M."/>
        </authorList>
    </citation>
    <scope>NUCLEOTIDE SEQUENCE [LARGE SCALE GENOMIC DNA]</scope>
    <source>
        <strain evidence="7 8">ATCC MYA-4762</strain>
    </source>
</reference>
<dbReference type="GO" id="GO:0015203">
    <property type="term" value="F:polyamine transmembrane transporter activity"/>
    <property type="evidence" value="ECO:0007669"/>
    <property type="project" value="TreeGrafter"/>
</dbReference>
<keyword evidence="4 6" id="KW-0472">Membrane</keyword>
<dbReference type="Pfam" id="PF07690">
    <property type="entry name" value="MFS_1"/>
    <property type="match status" value="1"/>
</dbReference>
<evidence type="ECO:0000256" key="5">
    <source>
        <dbReference type="SAM" id="MobiDB-lite"/>
    </source>
</evidence>
<dbReference type="SUPFAM" id="SSF103473">
    <property type="entry name" value="MFS general substrate transporter"/>
    <property type="match status" value="1"/>
</dbReference>
<dbReference type="GO" id="GO:0005886">
    <property type="term" value="C:plasma membrane"/>
    <property type="evidence" value="ECO:0007669"/>
    <property type="project" value="TreeGrafter"/>
</dbReference>
<keyword evidence="2 6" id="KW-0812">Transmembrane</keyword>
<dbReference type="AlphaFoldDB" id="A0A3N4LWN7"/>
<keyword evidence="8" id="KW-1185">Reference proteome</keyword>
<protein>
    <submittedName>
        <fullName evidence="7">MFS general substrate transporter</fullName>
    </submittedName>
</protein>
<name>A0A3N4LWN7_9PEZI</name>
<dbReference type="InParanoid" id="A0A3N4LWN7"/>